<dbReference type="AlphaFoldDB" id="A0A0F9VMR2"/>
<name>A0A0F9VMR2_9ZZZZ</name>
<evidence type="ECO:0000313" key="1">
    <source>
        <dbReference type="EMBL" id="KKN67088.1"/>
    </source>
</evidence>
<protein>
    <submittedName>
        <fullName evidence="1">Uncharacterized protein</fullName>
    </submittedName>
</protein>
<reference evidence="1" key="1">
    <citation type="journal article" date="2015" name="Nature">
        <title>Complex archaea that bridge the gap between prokaryotes and eukaryotes.</title>
        <authorList>
            <person name="Spang A."/>
            <person name="Saw J.H."/>
            <person name="Jorgensen S.L."/>
            <person name="Zaremba-Niedzwiedzka K."/>
            <person name="Martijn J."/>
            <person name="Lind A.E."/>
            <person name="van Eijk R."/>
            <person name="Schleper C."/>
            <person name="Guy L."/>
            <person name="Ettema T.J."/>
        </authorList>
    </citation>
    <scope>NUCLEOTIDE SEQUENCE</scope>
</reference>
<organism evidence="1">
    <name type="scientific">marine sediment metagenome</name>
    <dbReference type="NCBI Taxonomy" id="412755"/>
    <lineage>
        <taxon>unclassified sequences</taxon>
        <taxon>metagenomes</taxon>
        <taxon>ecological metagenomes</taxon>
    </lineage>
</organism>
<comment type="caution">
    <text evidence="1">The sequence shown here is derived from an EMBL/GenBank/DDBJ whole genome shotgun (WGS) entry which is preliminary data.</text>
</comment>
<sequence>MYILPIQKNTPSGLCGMNQKIIGYLVEFDSMKKEKSSTDVGSIHLLIKLNICFLKLTCNRVKDQNIENTHPKKLRAIKLVPKKIY</sequence>
<proteinExistence type="predicted"/>
<accession>A0A0F9VMR2</accession>
<gene>
    <name evidence="1" type="ORF">LCGC14_0465320</name>
</gene>
<dbReference type="EMBL" id="LAZR01000484">
    <property type="protein sequence ID" value="KKN67088.1"/>
    <property type="molecule type" value="Genomic_DNA"/>
</dbReference>